<reference evidence="3" key="1">
    <citation type="submission" date="2019-06" db="EMBL/GenBank/DDBJ databases">
        <title>Draft genome sequence of the griseofulvin-producing fungus Xylaria cubensis strain G536.</title>
        <authorList>
            <person name="Mead M.E."/>
            <person name="Raja H.A."/>
            <person name="Steenwyk J.L."/>
            <person name="Knowles S.L."/>
            <person name="Oberlies N.H."/>
            <person name="Rokas A."/>
        </authorList>
    </citation>
    <scope>NUCLEOTIDE SEQUENCE [LARGE SCALE GENOMIC DNA]</scope>
    <source>
        <strain evidence="3">G536</strain>
    </source>
</reference>
<feature type="region of interest" description="Disordered" evidence="1">
    <location>
        <begin position="1"/>
        <end position="33"/>
    </location>
</feature>
<name>A0A553I6N4_9PEZI</name>
<proteinExistence type="predicted"/>
<sequence>MQGEKRHGKFSMADTARTATSRPGRRAQTGRTITGIEEQGKEAGYRLIRAARTWKVGRRDEVDPTSMAVRPRASHLGLDLHNTSVYLLEFVIRRNPFTDHLRSIAGLHSQ</sequence>
<accession>A0A553I6N4</accession>
<dbReference type="AlphaFoldDB" id="A0A553I6N4"/>
<evidence type="ECO:0000313" key="2">
    <source>
        <dbReference type="EMBL" id="TRX95857.1"/>
    </source>
</evidence>
<dbReference type="EMBL" id="VFLP01000014">
    <property type="protein sequence ID" value="TRX95857.1"/>
    <property type="molecule type" value="Genomic_DNA"/>
</dbReference>
<protein>
    <submittedName>
        <fullName evidence="2">Uncharacterized protein</fullName>
    </submittedName>
</protein>
<evidence type="ECO:0000313" key="3">
    <source>
        <dbReference type="Proteomes" id="UP000319160"/>
    </source>
</evidence>
<comment type="caution">
    <text evidence="2">The sequence shown here is derived from an EMBL/GenBank/DDBJ whole genome shotgun (WGS) entry which is preliminary data.</text>
</comment>
<keyword evidence="3" id="KW-1185">Reference proteome</keyword>
<gene>
    <name evidence="2" type="ORF">FHL15_003411</name>
</gene>
<organism evidence="2 3">
    <name type="scientific">Xylaria flabelliformis</name>
    <dbReference type="NCBI Taxonomy" id="2512241"/>
    <lineage>
        <taxon>Eukaryota</taxon>
        <taxon>Fungi</taxon>
        <taxon>Dikarya</taxon>
        <taxon>Ascomycota</taxon>
        <taxon>Pezizomycotina</taxon>
        <taxon>Sordariomycetes</taxon>
        <taxon>Xylariomycetidae</taxon>
        <taxon>Xylariales</taxon>
        <taxon>Xylariaceae</taxon>
        <taxon>Xylaria</taxon>
    </lineage>
</organism>
<dbReference type="Proteomes" id="UP000319160">
    <property type="component" value="Unassembled WGS sequence"/>
</dbReference>
<evidence type="ECO:0000256" key="1">
    <source>
        <dbReference type="SAM" id="MobiDB-lite"/>
    </source>
</evidence>